<organism evidence="1">
    <name type="scientific">marine sediment metagenome</name>
    <dbReference type="NCBI Taxonomy" id="412755"/>
    <lineage>
        <taxon>unclassified sequences</taxon>
        <taxon>metagenomes</taxon>
        <taxon>ecological metagenomes</taxon>
    </lineage>
</organism>
<reference evidence="1" key="1">
    <citation type="journal article" date="2015" name="Nature">
        <title>Complex archaea that bridge the gap between prokaryotes and eukaryotes.</title>
        <authorList>
            <person name="Spang A."/>
            <person name="Saw J.H."/>
            <person name="Jorgensen S.L."/>
            <person name="Zaremba-Niedzwiedzka K."/>
            <person name="Martijn J."/>
            <person name="Lind A.E."/>
            <person name="van Eijk R."/>
            <person name="Schleper C."/>
            <person name="Guy L."/>
            <person name="Ettema T.J."/>
        </authorList>
    </citation>
    <scope>NUCLEOTIDE SEQUENCE</scope>
</reference>
<dbReference type="EMBL" id="LAZR01043016">
    <property type="protein sequence ID" value="KKL08102.1"/>
    <property type="molecule type" value="Genomic_DNA"/>
</dbReference>
<dbReference type="AlphaFoldDB" id="A0A0F9B2R7"/>
<comment type="caution">
    <text evidence="1">The sequence shown here is derived from an EMBL/GenBank/DDBJ whole genome shotgun (WGS) entry which is preliminary data.</text>
</comment>
<gene>
    <name evidence="1" type="ORF">LCGC14_2579260</name>
</gene>
<proteinExistence type="predicted"/>
<accession>A0A0F9B2R7</accession>
<sequence>MQAVRVMGGNPFHILDLKLSATVVVGQPVTASTGAG</sequence>
<evidence type="ECO:0000313" key="1">
    <source>
        <dbReference type="EMBL" id="KKL08102.1"/>
    </source>
</evidence>
<feature type="non-terminal residue" evidence="1">
    <location>
        <position position="36"/>
    </location>
</feature>
<name>A0A0F9B2R7_9ZZZZ</name>
<protein>
    <submittedName>
        <fullName evidence="1">Uncharacterized protein</fullName>
    </submittedName>
</protein>